<name>A0AA39U1E6_9AGAR</name>
<proteinExistence type="predicted"/>
<reference evidence="2" key="1">
    <citation type="submission" date="2023-06" db="EMBL/GenBank/DDBJ databases">
        <authorList>
            <consortium name="Lawrence Berkeley National Laboratory"/>
            <person name="Ahrendt S."/>
            <person name="Sahu N."/>
            <person name="Indic B."/>
            <person name="Wong-Bajracharya J."/>
            <person name="Merenyi Z."/>
            <person name="Ke H.-M."/>
            <person name="Monk M."/>
            <person name="Kocsube S."/>
            <person name="Drula E."/>
            <person name="Lipzen A."/>
            <person name="Balint B."/>
            <person name="Henrissat B."/>
            <person name="Andreopoulos B."/>
            <person name="Martin F.M."/>
            <person name="Harder C.B."/>
            <person name="Rigling D."/>
            <person name="Ford K.L."/>
            <person name="Foster G.D."/>
            <person name="Pangilinan J."/>
            <person name="Papanicolaou A."/>
            <person name="Barry K."/>
            <person name="LaButti K."/>
            <person name="Viragh M."/>
            <person name="Koriabine M."/>
            <person name="Yan M."/>
            <person name="Riley R."/>
            <person name="Champramary S."/>
            <person name="Plett K.L."/>
            <person name="Tsai I.J."/>
            <person name="Slot J."/>
            <person name="Sipos G."/>
            <person name="Plett J."/>
            <person name="Nagy L.G."/>
            <person name="Grigoriev I.V."/>
        </authorList>
    </citation>
    <scope>NUCLEOTIDE SEQUENCE</scope>
    <source>
        <strain evidence="2">ICMP 16352</strain>
    </source>
</reference>
<evidence type="ECO:0000313" key="3">
    <source>
        <dbReference type="Proteomes" id="UP001175227"/>
    </source>
</evidence>
<feature type="compositionally biased region" description="Polar residues" evidence="1">
    <location>
        <begin position="1"/>
        <end position="19"/>
    </location>
</feature>
<dbReference type="Proteomes" id="UP001175227">
    <property type="component" value="Unassembled WGS sequence"/>
</dbReference>
<dbReference type="AlphaFoldDB" id="A0AA39U1E6"/>
<feature type="region of interest" description="Disordered" evidence="1">
    <location>
        <begin position="1"/>
        <end position="20"/>
    </location>
</feature>
<gene>
    <name evidence="2" type="ORF">IW261DRAFT_1422349</name>
</gene>
<comment type="caution">
    <text evidence="2">The sequence shown here is derived from an EMBL/GenBank/DDBJ whole genome shotgun (WGS) entry which is preliminary data.</text>
</comment>
<keyword evidence="3" id="KW-1185">Reference proteome</keyword>
<evidence type="ECO:0000256" key="1">
    <source>
        <dbReference type="SAM" id="MobiDB-lite"/>
    </source>
</evidence>
<evidence type="ECO:0000313" key="2">
    <source>
        <dbReference type="EMBL" id="KAK0475527.1"/>
    </source>
</evidence>
<organism evidence="2 3">
    <name type="scientific">Armillaria novae-zelandiae</name>
    <dbReference type="NCBI Taxonomy" id="153914"/>
    <lineage>
        <taxon>Eukaryota</taxon>
        <taxon>Fungi</taxon>
        <taxon>Dikarya</taxon>
        <taxon>Basidiomycota</taxon>
        <taxon>Agaricomycotina</taxon>
        <taxon>Agaricomycetes</taxon>
        <taxon>Agaricomycetidae</taxon>
        <taxon>Agaricales</taxon>
        <taxon>Marasmiineae</taxon>
        <taxon>Physalacriaceae</taxon>
        <taxon>Armillaria</taxon>
    </lineage>
</organism>
<accession>A0AA39U1E6</accession>
<protein>
    <submittedName>
        <fullName evidence="2">Uncharacterized protein</fullName>
    </submittedName>
</protein>
<dbReference type="EMBL" id="JAUEPR010000023">
    <property type="protein sequence ID" value="KAK0475527.1"/>
    <property type="molecule type" value="Genomic_DNA"/>
</dbReference>
<sequence length="699" mass="77808">MSSTTSPHKTSSQTPNSPFANVKLPHRLPISDANYDVVRLRAQNIQLWYFRTLQAVVSFNPDNKSLVLYEYPAYSDANGVLRPVLAEDLAELRASNANVVLPSCWCPAAFTGNYCETIIFTMSPLANAEYENPGKIALRCAASQPKLRHFGCGFWVPIQELTSQGALGNRLRIPAPAGTNAATSPAASIASSSSLLHTLDESFLGRSKRKLVVQPNGSPKKIRVLAPDSDTDFSPPHPSVLASKKAVAQDTMFKAAFLTKAPGSLRGTSTIEEFFQGTATFPTPSLLALEEAYTSGSGISLQEFQYLTDYCLECGKLFRRLAHDRHICFEVSQTQTRRKRIPKVEKGKGKARMENSDIFTSTPLGSVIERKIIVTAEVGTGNSFEFSVQFCKRSATYIAVRQRIWRSARNKDNVYLSQPSLLWAPKLTHIAFRGAPSITHIAYQWKLHRDDVSPSGEQGEIIVGILWYPLYPTENWAETMYCRLASRFLQGRNLAEPTSTATCFALRRWIAVRISTHDHKSRRDDVSSSGEQGQIIVTILRYPMYPTEKHLKMTYRCPASRVSSSPFPVLAVQTSSTISPRLKPGRTNINVDERIALRRPKDGQQQKLTLRRCMNIRGATSTVIMKNCSETTYRRPGSEVLCMLCANMLVHEELKPMKGATLASRRASCYPGDQANFMPKISRFKCCGVKADEDEDVLL</sequence>